<evidence type="ECO:0000313" key="4">
    <source>
        <dbReference type="Proteomes" id="UP000823850"/>
    </source>
</evidence>
<name>A0A9D2R6Z2_9FIRM</name>
<feature type="transmembrane region" description="Helical" evidence="2">
    <location>
        <begin position="146"/>
        <end position="168"/>
    </location>
</feature>
<feature type="region of interest" description="Disordered" evidence="1">
    <location>
        <begin position="207"/>
        <end position="230"/>
    </location>
</feature>
<organism evidence="3 4">
    <name type="scientific">Candidatus Blautia stercoripullorum</name>
    <dbReference type="NCBI Taxonomy" id="2838502"/>
    <lineage>
        <taxon>Bacteria</taxon>
        <taxon>Bacillati</taxon>
        <taxon>Bacillota</taxon>
        <taxon>Clostridia</taxon>
        <taxon>Lachnospirales</taxon>
        <taxon>Lachnospiraceae</taxon>
        <taxon>Blautia</taxon>
    </lineage>
</organism>
<dbReference type="EMBL" id="DWUX01000007">
    <property type="protein sequence ID" value="HJD38489.1"/>
    <property type="molecule type" value="Genomic_DNA"/>
</dbReference>
<keyword evidence="2" id="KW-1133">Transmembrane helix</keyword>
<comment type="caution">
    <text evidence="3">The sequence shown here is derived from an EMBL/GenBank/DDBJ whole genome shotgun (WGS) entry which is preliminary data.</text>
</comment>
<accession>A0A9D2R6Z2</accession>
<keyword evidence="2" id="KW-0812">Transmembrane</keyword>
<feature type="transmembrane region" description="Helical" evidence="2">
    <location>
        <begin position="174"/>
        <end position="193"/>
    </location>
</feature>
<proteinExistence type="predicted"/>
<evidence type="ECO:0000313" key="3">
    <source>
        <dbReference type="EMBL" id="HJD38489.1"/>
    </source>
</evidence>
<evidence type="ECO:0000256" key="2">
    <source>
        <dbReference type="SAM" id="Phobius"/>
    </source>
</evidence>
<protein>
    <submittedName>
        <fullName evidence="3">YesL family protein</fullName>
    </submittedName>
</protein>
<dbReference type="Proteomes" id="UP000823850">
    <property type="component" value="Unassembled WGS sequence"/>
</dbReference>
<keyword evidence="2" id="KW-0472">Membrane</keyword>
<reference evidence="3" key="1">
    <citation type="journal article" date="2021" name="PeerJ">
        <title>Extensive microbial diversity within the chicken gut microbiome revealed by metagenomics and culture.</title>
        <authorList>
            <person name="Gilroy R."/>
            <person name="Ravi A."/>
            <person name="Getino M."/>
            <person name="Pursley I."/>
            <person name="Horton D.L."/>
            <person name="Alikhan N.F."/>
            <person name="Baker D."/>
            <person name="Gharbi K."/>
            <person name="Hall N."/>
            <person name="Watson M."/>
            <person name="Adriaenssens E.M."/>
            <person name="Foster-Nyarko E."/>
            <person name="Jarju S."/>
            <person name="Secka A."/>
            <person name="Antonio M."/>
            <person name="Oren A."/>
            <person name="Chaudhuri R.R."/>
            <person name="La Ragione R."/>
            <person name="Hildebrand F."/>
            <person name="Pallen M.J."/>
        </authorList>
    </citation>
    <scope>NUCLEOTIDE SEQUENCE</scope>
    <source>
        <strain evidence="3">ChiW19-6364</strain>
    </source>
</reference>
<feature type="transmembrane region" description="Helical" evidence="2">
    <location>
        <begin position="20"/>
        <end position="45"/>
    </location>
</feature>
<dbReference type="InterPro" id="IPR006938">
    <property type="entry name" value="DUF624"/>
</dbReference>
<gene>
    <name evidence="3" type="ORF">H9913_00550</name>
</gene>
<sequence length="230" mass="26145">MKRFGIDNPFFGFMGRVGDILILNVLFIITSIPIVTIGMSLSAMYRVTLRMERKECVYVAKEYFSAWKEEWKKSTGIWLIMLATGILLTFDLMVAKNMWSLLNIAVGALTFIWGMVFTYVFAVQARFENTVKNIFKNAGYMAVRHFPFTIIMLVLNMIPAVCIVFGSVTMALATPVYVAVGFSLTARINAIFLNKIFQRYISEETAENEKDYDSGLFGEKEEKNADHARA</sequence>
<evidence type="ECO:0000256" key="1">
    <source>
        <dbReference type="SAM" id="MobiDB-lite"/>
    </source>
</evidence>
<feature type="transmembrane region" description="Helical" evidence="2">
    <location>
        <begin position="101"/>
        <end position="125"/>
    </location>
</feature>
<reference evidence="3" key="2">
    <citation type="submission" date="2021-04" db="EMBL/GenBank/DDBJ databases">
        <authorList>
            <person name="Gilroy R."/>
        </authorList>
    </citation>
    <scope>NUCLEOTIDE SEQUENCE</scope>
    <source>
        <strain evidence="3">ChiW19-6364</strain>
    </source>
</reference>
<feature type="transmembrane region" description="Helical" evidence="2">
    <location>
        <begin position="77"/>
        <end position="95"/>
    </location>
</feature>
<dbReference type="Pfam" id="PF04854">
    <property type="entry name" value="DUF624"/>
    <property type="match status" value="1"/>
</dbReference>
<dbReference type="AlphaFoldDB" id="A0A9D2R6Z2"/>